<name>A0A9Q1F8P5_SYNKA</name>
<keyword evidence="3" id="KW-1185">Reference proteome</keyword>
<accession>A0A9Q1F8P5</accession>
<organism evidence="2 3">
    <name type="scientific">Synaphobranchus kaupii</name>
    <name type="common">Kaup's arrowtooth eel</name>
    <dbReference type="NCBI Taxonomy" id="118154"/>
    <lineage>
        <taxon>Eukaryota</taxon>
        <taxon>Metazoa</taxon>
        <taxon>Chordata</taxon>
        <taxon>Craniata</taxon>
        <taxon>Vertebrata</taxon>
        <taxon>Euteleostomi</taxon>
        <taxon>Actinopterygii</taxon>
        <taxon>Neopterygii</taxon>
        <taxon>Teleostei</taxon>
        <taxon>Anguilliformes</taxon>
        <taxon>Synaphobranchidae</taxon>
        <taxon>Synaphobranchus</taxon>
    </lineage>
</organism>
<evidence type="ECO:0000256" key="1">
    <source>
        <dbReference type="SAM" id="Coils"/>
    </source>
</evidence>
<comment type="caution">
    <text evidence="2">The sequence shown here is derived from an EMBL/GenBank/DDBJ whole genome shotgun (WGS) entry which is preliminary data.</text>
</comment>
<sequence length="80" mass="8790">MDDNDAGPSLQTLNKALFNEAGSAPLWDDGVVRERLAHYQQATEKARSELAALQAKHQSIQAQVATILFLHTQSTHFSSI</sequence>
<dbReference type="AlphaFoldDB" id="A0A9Q1F8P5"/>
<evidence type="ECO:0000313" key="2">
    <source>
        <dbReference type="EMBL" id="KAJ8353188.1"/>
    </source>
</evidence>
<dbReference type="Proteomes" id="UP001152622">
    <property type="component" value="Chromosome 7"/>
</dbReference>
<dbReference type="EMBL" id="JAINUF010000007">
    <property type="protein sequence ID" value="KAJ8353188.1"/>
    <property type="molecule type" value="Genomic_DNA"/>
</dbReference>
<feature type="coiled-coil region" evidence="1">
    <location>
        <begin position="36"/>
        <end position="63"/>
    </location>
</feature>
<gene>
    <name evidence="2" type="ORF">SKAU_G00207550</name>
</gene>
<reference evidence="2" key="1">
    <citation type="journal article" date="2023" name="Science">
        <title>Genome structures resolve the early diversification of teleost fishes.</title>
        <authorList>
            <person name="Parey E."/>
            <person name="Louis A."/>
            <person name="Montfort J."/>
            <person name="Bouchez O."/>
            <person name="Roques C."/>
            <person name="Iampietro C."/>
            <person name="Lluch J."/>
            <person name="Castinel A."/>
            <person name="Donnadieu C."/>
            <person name="Desvignes T."/>
            <person name="Floi Bucao C."/>
            <person name="Jouanno E."/>
            <person name="Wen M."/>
            <person name="Mejri S."/>
            <person name="Dirks R."/>
            <person name="Jansen H."/>
            <person name="Henkel C."/>
            <person name="Chen W.J."/>
            <person name="Zahm M."/>
            <person name="Cabau C."/>
            <person name="Klopp C."/>
            <person name="Thompson A.W."/>
            <person name="Robinson-Rechavi M."/>
            <person name="Braasch I."/>
            <person name="Lecointre G."/>
            <person name="Bobe J."/>
            <person name="Postlethwait J.H."/>
            <person name="Berthelot C."/>
            <person name="Roest Crollius H."/>
            <person name="Guiguen Y."/>
        </authorList>
    </citation>
    <scope>NUCLEOTIDE SEQUENCE</scope>
    <source>
        <strain evidence="2">WJC10195</strain>
    </source>
</reference>
<proteinExistence type="predicted"/>
<protein>
    <submittedName>
        <fullName evidence="2">Uncharacterized protein</fullName>
    </submittedName>
</protein>
<evidence type="ECO:0000313" key="3">
    <source>
        <dbReference type="Proteomes" id="UP001152622"/>
    </source>
</evidence>
<keyword evidence="1" id="KW-0175">Coiled coil</keyword>